<reference evidence="2" key="1">
    <citation type="submission" date="2017-11" db="EMBL/GenBank/DDBJ databases">
        <authorList>
            <person name="Lima N.C."/>
            <person name="Parody-Merino A.M."/>
            <person name="Battley P.F."/>
            <person name="Fidler A.E."/>
            <person name="Prosdocimi F."/>
        </authorList>
    </citation>
    <scope>NUCLEOTIDE SEQUENCE [LARGE SCALE GENOMIC DNA]</scope>
</reference>
<dbReference type="PANTHER" id="PTHR18937">
    <property type="entry name" value="STRUCTURAL MAINTENANCE OF CHROMOSOMES SMC FAMILY MEMBER"/>
    <property type="match status" value="1"/>
</dbReference>
<dbReference type="AlphaFoldDB" id="A0A2I0T3Y5"/>
<dbReference type="GO" id="GO:0003677">
    <property type="term" value="F:DNA binding"/>
    <property type="evidence" value="ECO:0007669"/>
    <property type="project" value="TreeGrafter"/>
</dbReference>
<dbReference type="PANTHER" id="PTHR18937:SF147">
    <property type="entry name" value="STRUCTURAL MAINTENANCE OF CHROMOSOMES PROTEIN 1B"/>
    <property type="match status" value="1"/>
</dbReference>
<dbReference type="GO" id="GO:0007062">
    <property type="term" value="P:sister chromatid cohesion"/>
    <property type="evidence" value="ECO:0007669"/>
    <property type="project" value="TreeGrafter"/>
</dbReference>
<proteinExistence type="predicted"/>
<dbReference type="InterPro" id="IPR027417">
    <property type="entry name" value="P-loop_NTPase"/>
</dbReference>
<dbReference type="OrthoDB" id="413649at2759"/>
<dbReference type="Gene3D" id="3.40.50.300">
    <property type="entry name" value="P-loop containing nucleotide triphosphate hydrolases"/>
    <property type="match status" value="1"/>
</dbReference>
<dbReference type="GO" id="GO:0005634">
    <property type="term" value="C:nucleus"/>
    <property type="evidence" value="ECO:0007669"/>
    <property type="project" value="TreeGrafter"/>
</dbReference>
<organism evidence="1 2">
    <name type="scientific">Limosa lapponica baueri</name>
    <dbReference type="NCBI Taxonomy" id="1758121"/>
    <lineage>
        <taxon>Eukaryota</taxon>
        <taxon>Metazoa</taxon>
        <taxon>Chordata</taxon>
        <taxon>Craniata</taxon>
        <taxon>Vertebrata</taxon>
        <taxon>Euteleostomi</taxon>
        <taxon>Archelosauria</taxon>
        <taxon>Archosauria</taxon>
        <taxon>Dinosauria</taxon>
        <taxon>Saurischia</taxon>
        <taxon>Theropoda</taxon>
        <taxon>Coelurosauria</taxon>
        <taxon>Aves</taxon>
        <taxon>Neognathae</taxon>
        <taxon>Neoaves</taxon>
        <taxon>Charadriiformes</taxon>
        <taxon>Scolopacidae</taxon>
        <taxon>Limosa</taxon>
    </lineage>
</organism>
<keyword evidence="2" id="KW-1185">Reference proteome</keyword>
<gene>
    <name evidence="1" type="ORF">llap_21195</name>
</gene>
<dbReference type="EMBL" id="KZ520315">
    <property type="protein sequence ID" value="PKU28501.1"/>
    <property type="molecule type" value="Genomic_DNA"/>
</dbReference>
<evidence type="ECO:0000313" key="2">
    <source>
        <dbReference type="Proteomes" id="UP000233556"/>
    </source>
</evidence>
<sequence length="93" mass="10713">MLDIGQGNAIQSFNKIGNYSVWVSSFIREQAHEKIQMIVISLKEEFYSKADALIGVCPEHDDFMFSRVLTLDLTEYPDMDDQESPEKHKRSSL</sequence>
<dbReference type="GO" id="GO:0030893">
    <property type="term" value="C:meiotic cohesin complex"/>
    <property type="evidence" value="ECO:0007669"/>
    <property type="project" value="TreeGrafter"/>
</dbReference>
<protein>
    <submittedName>
        <fullName evidence="1">Structural maintenance of chromosomes protein 1b</fullName>
    </submittedName>
</protein>
<accession>A0A2I0T3Y5</accession>
<name>A0A2I0T3Y5_LIMLA</name>
<dbReference type="Proteomes" id="UP000233556">
    <property type="component" value="Unassembled WGS sequence"/>
</dbReference>
<reference evidence="2" key="2">
    <citation type="submission" date="2017-12" db="EMBL/GenBank/DDBJ databases">
        <title>Genome sequence of the Bar-tailed Godwit (Limosa lapponica baueri).</title>
        <authorList>
            <person name="Lima N.C.B."/>
            <person name="Parody-Merino A.M."/>
            <person name="Battley P.F."/>
            <person name="Fidler A.E."/>
            <person name="Prosdocimi F."/>
        </authorList>
    </citation>
    <scope>NUCLEOTIDE SEQUENCE [LARGE SCALE GENOMIC DNA]</scope>
</reference>
<evidence type="ECO:0000313" key="1">
    <source>
        <dbReference type="EMBL" id="PKU28501.1"/>
    </source>
</evidence>